<protein>
    <submittedName>
        <fullName evidence="2">Uncharacterized protein</fullName>
    </submittedName>
</protein>
<evidence type="ECO:0000313" key="3">
    <source>
        <dbReference type="Proteomes" id="UP000324797"/>
    </source>
</evidence>
<feature type="compositionally biased region" description="Basic and acidic residues" evidence="1">
    <location>
        <begin position="59"/>
        <end position="75"/>
    </location>
</feature>
<sequence length="75" mass="7651">MAVPATASAITADVARTCDAAVAKAFPPKQIGNPAAGSTKGSAKEQRDYFNKCVANNGKVDDLPADTPKDSKASK</sequence>
<feature type="region of interest" description="Disordered" evidence="1">
    <location>
        <begin position="55"/>
        <end position="75"/>
    </location>
</feature>
<keyword evidence="3" id="KW-1185">Reference proteome</keyword>
<proteinExistence type="predicted"/>
<reference evidence="2 3" key="1">
    <citation type="submission" date="2019-08" db="EMBL/GenBank/DDBJ databases">
        <title>Bradyrhizobium hipponensis sp. nov., a rhizobium isolated from a Lupinus angustifolius root nodule in Tunisia.</title>
        <authorList>
            <person name="Off K."/>
            <person name="Rejili M."/>
            <person name="Mars M."/>
            <person name="Brachmann A."/>
            <person name="Marin M."/>
        </authorList>
    </citation>
    <scope>NUCLEOTIDE SEQUENCE [LARGE SCALE GENOMIC DNA]</scope>
    <source>
        <strain evidence="3">aSej3</strain>
    </source>
</reference>
<organism evidence="2 3">
    <name type="scientific">Bradyrhizobium hipponense</name>
    <dbReference type="NCBI Taxonomy" id="2605638"/>
    <lineage>
        <taxon>Bacteria</taxon>
        <taxon>Pseudomonadati</taxon>
        <taxon>Pseudomonadota</taxon>
        <taxon>Alphaproteobacteria</taxon>
        <taxon>Hyphomicrobiales</taxon>
        <taxon>Nitrobacteraceae</taxon>
        <taxon>Bradyrhizobium</taxon>
    </lineage>
</organism>
<name>A0A5S4YCM1_9BRAD</name>
<gene>
    <name evidence="2" type="ORF">FXV83_39405</name>
</gene>
<comment type="caution">
    <text evidence="2">The sequence shown here is derived from an EMBL/GenBank/DDBJ whole genome shotgun (WGS) entry which is preliminary data.</text>
</comment>
<accession>A0A5S4YCM1</accession>
<evidence type="ECO:0000313" key="2">
    <source>
        <dbReference type="EMBL" id="TYO61247.1"/>
    </source>
</evidence>
<dbReference type="Proteomes" id="UP000324797">
    <property type="component" value="Unassembled WGS sequence"/>
</dbReference>
<dbReference type="AlphaFoldDB" id="A0A5S4YCM1"/>
<dbReference type="EMBL" id="VSTH01000194">
    <property type="protein sequence ID" value="TYO61247.1"/>
    <property type="molecule type" value="Genomic_DNA"/>
</dbReference>
<evidence type="ECO:0000256" key="1">
    <source>
        <dbReference type="SAM" id="MobiDB-lite"/>
    </source>
</evidence>